<dbReference type="InterPro" id="IPR036322">
    <property type="entry name" value="WD40_repeat_dom_sf"/>
</dbReference>
<dbReference type="InterPro" id="IPR000409">
    <property type="entry name" value="BEACH_dom"/>
</dbReference>
<feature type="compositionally biased region" description="Low complexity" evidence="1">
    <location>
        <begin position="2081"/>
        <end position="2100"/>
    </location>
</feature>
<accession>A0ABR2HW48</accession>
<evidence type="ECO:0000313" key="4">
    <source>
        <dbReference type="Proteomes" id="UP001470230"/>
    </source>
</evidence>
<dbReference type="InterPro" id="IPR050865">
    <property type="entry name" value="BEACH_Domain"/>
</dbReference>
<dbReference type="InterPro" id="IPR013320">
    <property type="entry name" value="ConA-like_dom_sf"/>
</dbReference>
<dbReference type="Proteomes" id="UP001470230">
    <property type="component" value="Unassembled WGS sequence"/>
</dbReference>
<dbReference type="SMART" id="SM01026">
    <property type="entry name" value="Beach"/>
    <property type="match status" value="1"/>
</dbReference>
<reference evidence="3 4" key="1">
    <citation type="submission" date="2024-04" db="EMBL/GenBank/DDBJ databases">
        <title>Tritrichomonas musculus Genome.</title>
        <authorList>
            <person name="Alves-Ferreira E."/>
            <person name="Grigg M."/>
            <person name="Lorenzi H."/>
            <person name="Galac M."/>
        </authorList>
    </citation>
    <scope>NUCLEOTIDE SEQUENCE [LARGE SCALE GENOMIC DNA]</scope>
    <source>
        <strain evidence="3 4">EAF2021</strain>
    </source>
</reference>
<keyword evidence="4" id="KW-1185">Reference proteome</keyword>
<dbReference type="PANTHER" id="PTHR13743:SF161">
    <property type="entry name" value="BEIGE_BEACH DOMAIN CONTAINING PROTEIN"/>
    <property type="match status" value="1"/>
</dbReference>
<dbReference type="InterPro" id="IPR036372">
    <property type="entry name" value="BEACH_dom_sf"/>
</dbReference>
<proteinExistence type="predicted"/>
<dbReference type="SUPFAM" id="SSF81837">
    <property type="entry name" value="BEACH domain"/>
    <property type="match status" value="1"/>
</dbReference>
<feature type="domain" description="BEACH" evidence="2">
    <location>
        <begin position="1893"/>
        <end position="2067"/>
    </location>
</feature>
<sequence>MKTKKLEFPEIQTIFSVFELKASISKAEANELLPDEREFYLSLPRIDKNKFEKLKKDFANTTAEKLFTKALGSFTFSSANIKKICSLYNTSRPITKASVVYIFFNIMTYLYFQRQVVTSEQFTILINGLYKTINVPGCIGFSSFFFQSMMNLAITFPTMYWDEQLIYSVCEFIETDTNLSESFYFTFVQICQIIFSLNNKSSTKCILITINKIYKSKNRCIMATDQTDMMQCLTPFALQPHPLIFEIIPAISMVSQCQAVLDMYVNFVSNLYKSFFEEPITIDLGQSSGSKFILPEVKNPSINNYCFSSKNHQTFPKGFSSLPSEFYETIEIRLKFPSSIWNYLSILSTLLRKSNSFVVDFFFQSLSNFIISSNAADDTIYFTVVASIIYLMKENATPTRLQIFTSILISDKIFNSEDTIFQEGGIDPTLNYFRHQVISLLAEKDIDLILTKLFDKKHPLLFTEIMGRLLAMNCDMKKLTDNHQFFSDLYELMFTFQTIDECSPAYSKTMNQIRSIYFLFLEQISIYSIFRDSQFFPIFCRFLFEIEIADQVLFILRKNLCFCKTIENIEIIEERISMILKKCSENNRNDDRYSHLAIQIAKAFVIVMRINKEVIDSVERIFDYFMICFKSKPSEEFNVALLKMIRLITSSSDNFSLSNDNVIVLSNFTKNNKQFEKECFIHHTSILSNSRIQRIKENNSYFIHRPKFLLFFLASFGSSSLFECFLSALCYDCQFSFNTAKKCHKGYLDIILLKFLEKRSETATIQYNELNIELNISMSAQKKFVIPILISILSSCSSYSTMALLHRMCKENHPLALSIYDEAITNCSMRINPLYLISPLNLETKLSTSVMNSKSFSMCFEHFFSFSFWFKLDFEILIRLQPIVTFFKISNKKATLSVNYINSSLVLECEVNGSIATSSVPLSIVDNKMPVDQRLKSAKMWHFLGLSFMPDDGFQTALVYYDGSLKTSTPMKLPLFTFSKLSLNVEVGLCNLTDCYSSGEIGYVSKVCLFDKCLTTEEFNKIYTEDCSLVNNVLLFDVLTPLLKSQNLIDLYSEEFAMKSFIDTFHSNLNINFLLNLKNIFTFIPFSQRWFITSSLIDRLFVLENRDFNTYLAIYSIFESISYEPLQIEWFDKILVNMDLWMTCDKQSLLSIVSHWYSILFVNYQNLFGLKSHFSEFFVQFVLYFKELKELLEHSLKFLINLAYLNFSSFDTRVFFDITFGSSKSENLPFYLTILENISNVIDKEDIKECLIFLHALIDSAEKNTLQILSVIHNINIVDRNLETIVLTKQISSSKEHLLNLLKEICTLENTPNYPSLFFCLILSIPDKESIDESLNQLLLSSIPRFWDKIEYDDENWFLWPLILAFNIDQSYQNLIFELLANSTFQFSSTTAKITAMQNICYMATFLSSISSSNNKTQLYLSCLVNTFLQKHVAIGNIDSSFITELINQILYSIFYHLNFESHNKILLQEFENSPFYSKNSPFIPFKYSVFQRKINSVDDILELANISSPSSFGLQLLFTKNGQIEGHSLIQATVPLIQFLKDKHDYVEIIKHFAMNNKLIKKEIKLFDKMKKEFSEQFIKTIETILKKIKTLTNYQKEIISKVSQFNFSKYEELMNKLLIPPKPKEKAKENLNEKENEVEYIRSCSPGTCEFPSKMKLKRIELKNGRMHSNSFLNENEFFYYDRNYSINFNGDRYDRNNYSIQFLNAKNRSDFIQINHGKNGSIASSSSSSSLPGTQSRTEVSIPQAFLLTVRKKKHVSLQITKDEIKMIFNSIGDKNFIKIVYFSDVEKCYFSGDSKFEIHLFNGRSYLFDISPHFNTIITKYLGVYNAAAASISSSSSGNIGLKESSAISSSPSDFSEGNKNVGQLNSPSSAPSSASCGKIIQHINQKCDWTSNFEYLLLLNEVSGRSFNNPDLYPIFPQVSGSFDDFKPVQNLASEPSLILNSMTIKTIELNWESGPCSPIKITDLLSNRVVFPEVYYFPELFQANANMSENDKSDTANNFLLPKWSNSSQFEFVYKMRKLLESPTVTESLPKWIDVVWGDRGHSTNIERKHSILFTSPHSPKELFVNRHLTHQLTLQTQTAQSPSKPSPSTVTSPHQSTSSSIILALCDDNVIGVVMEDRKVVFNRIVVSEQGINLIKARSYRLENSLDDKILISCGSSILTFNKQACLLTIFRSYTKAVQKTIICDDARIKSFDGSNFVYLADSCTICFFDVSGTNTSMRCFSSIVSEFDITLFEVSKKFGLIVYATVNNCVVICSLPSGKVINSVSLDHAATRIIITECWGFVVVYSEIYGEIEASNNGGGYGEIVVLNVNGSLIKKQEFPYKIDYWKEARSVQGFDYILFQYKNDTLSAFEVMYPEKQCLLCDAKDLIEAHYVMNAEVILIITKHGKILVHPISLSALFGDL</sequence>
<evidence type="ECO:0000259" key="2">
    <source>
        <dbReference type="SMART" id="SM01026"/>
    </source>
</evidence>
<evidence type="ECO:0000313" key="3">
    <source>
        <dbReference type="EMBL" id="KAK8852804.1"/>
    </source>
</evidence>
<organism evidence="3 4">
    <name type="scientific">Tritrichomonas musculus</name>
    <dbReference type="NCBI Taxonomy" id="1915356"/>
    <lineage>
        <taxon>Eukaryota</taxon>
        <taxon>Metamonada</taxon>
        <taxon>Parabasalia</taxon>
        <taxon>Tritrichomonadida</taxon>
        <taxon>Tritrichomonadidae</taxon>
        <taxon>Tritrichomonas</taxon>
    </lineage>
</organism>
<feature type="region of interest" description="Disordered" evidence="1">
    <location>
        <begin position="2081"/>
        <end position="2102"/>
    </location>
</feature>
<dbReference type="Pfam" id="PF02138">
    <property type="entry name" value="Beach"/>
    <property type="match status" value="2"/>
</dbReference>
<dbReference type="EMBL" id="JAPFFF010000023">
    <property type="protein sequence ID" value="KAK8852804.1"/>
    <property type="molecule type" value="Genomic_DNA"/>
</dbReference>
<dbReference type="Gene3D" id="1.10.1540.10">
    <property type="entry name" value="BEACH domain"/>
    <property type="match status" value="2"/>
</dbReference>
<dbReference type="PANTHER" id="PTHR13743">
    <property type="entry name" value="BEIGE/BEACH-RELATED"/>
    <property type="match status" value="1"/>
</dbReference>
<protein>
    <recommendedName>
        <fullName evidence="2">BEACH domain-containing protein</fullName>
    </recommendedName>
</protein>
<comment type="caution">
    <text evidence="3">The sequence shown here is derived from an EMBL/GenBank/DDBJ whole genome shotgun (WGS) entry which is preliminary data.</text>
</comment>
<gene>
    <name evidence="3" type="ORF">M9Y10_017794</name>
</gene>
<name>A0ABR2HW48_9EUKA</name>
<evidence type="ECO:0000256" key="1">
    <source>
        <dbReference type="SAM" id="MobiDB-lite"/>
    </source>
</evidence>
<dbReference type="SUPFAM" id="SSF50978">
    <property type="entry name" value="WD40 repeat-like"/>
    <property type="match status" value="1"/>
</dbReference>
<dbReference type="SUPFAM" id="SSF49899">
    <property type="entry name" value="Concanavalin A-like lectins/glucanases"/>
    <property type="match status" value="1"/>
</dbReference>